<dbReference type="OrthoDB" id="1071350at2"/>
<evidence type="ECO:0000313" key="2">
    <source>
        <dbReference type="Proteomes" id="UP000249547"/>
    </source>
</evidence>
<evidence type="ECO:0008006" key="3">
    <source>
        <dbReference type="Google" id="ProtNLM"/>
    </source>
</evidence>
<dbReference type="EMBL" id="QLLL01000006">
    <property type="protein sequence ID" value="RAJ02610.1"/>
    <property type="molecule type" value="Genomic_DNA"/>
</dbReference>
<dbReference type="RefSeq" id="WP_111599036.1">
    <property type="nucleotide sequence ID" value="NZ_QLLL01000006.1"/>
</dbReference>
<sequence length="206" mass="23125">MNLTNQHTYITASVTIRPHAVRKNGEETWKSNGEADFLRALYDQYAGNYPKYHKMDALSKLGWLGTEILLQNTLPADKYAAGDVGIILANSSSSQDTDERYFDTVSDIASPALFVYTLPNIVIGEISIRHKLKGENSFFIFDKFDTAFIATYVQTLFDSNTVQACICGWVEQYGSHYDGALFLVEKEPGTLHTPFNGDTLNKLYQI</sequence>
<protein>
    <recommendedName>
        <fullName evidence="3">Beta-ketoacyl synthase-like protein</fullName>
    </recommendedName>
</protein>
<dbReference type="AlphaFoldDB" id="A0A327QDQ8"/>
<keyword evidence="2" id="KW-1185">Reference proteome</keyword>
<dbReference type="Proteomes" id="UP000249547">
    <property type="component" value="Unassembled WGS sequence"/>
</dbReference>
<comment type="caution">
    <text evidence="1">The sequence shown here is derived from an EMBL/GenBank/DDBJ whole genome shotgun (WGS) entry which is preliminary data.</text>
</comment>
<organism evidence="1 2">
    <name type="scientific">Chitinophaga skermanii</name>
    <dbReference type="NCBI Taxonomy" id="331697"/>
    <lineage>
        <taxon>Bacteria</taxon>
        <taxon>Pseudomonadati</taxon>
        <taxon>Bacteroidota</taxon>
        <taxon>Chitinophagia</taxon>
        <taxon>Chitinophagales</taxon>
        <taxon>Chitinophagaceae</taxon>
        <taxon>Chitinophaga</taxon>
    </lineage>
</organism>
<evidence type="ECO:0000313" key="1">
    <source>
        <dbReference type="EMBL" id="RAJ02610.1"/>
    </source>
</evidence>
<proteinExistence type="predicted"/>
<accession>A0A327QDQ8</accession>
<gene>
    <name evidence="1" type="ORF">LX64_03630</name>
</gene>
<reference evidence="1 2" key="1">
    <citation type="submission" date="2018-06" db="EMBL/GenBank/DDBJ databases">
        <title>Genomic Encyclopedia of Archaeal and Bacterial Type Strains, Phase II (KMG-II): from individual species to whole genera.</title>
        <authorList>
            <person name="Goeker M."/>
        </authorList>
    </citation>
    <scope>NUCLEOTIDE SEQUENCE [LARGE SCALE GENOMIC DNA]</scope>
    <source>
        <strain evidence="1 2">DSM 23857</strain>
    </source>
</reference>
<name>A0A327QDQ8_9BACT</name>